<dbReference type="NCBIfam" id="TIGR01411">
    <property type="entry name" value="tatAE"/>
    <property type="match status" value="1"/>
</dbReference>
<comment type="function">
    <text evidence="9">Part of the twin-arginine translocation (Tat) system that transports large folded proteins containing a characteristic twin-arginine motif in their signal peptide across membranes. TatA could form the protein-conducting channel of the Tat system.</text>
</comment>
<feature type="transmembrane region" description="Helical" evidence="9">
    <location>
        <begin position="6"/>
        <end position="25"/>
    </location>
</feature>
<dbReference type="PANTHER" id="PTHR42982">
    <property type="entry name" value="SEC-INDEPENDENT PROTEIN TRANSLOCASE PROTEIN TATA"/>
    <property type="match status" value="1"/>
</dbReference>
<comment type="subcellular location">
    <subcellularLocation>
        <location evidence="1 9">Cell membrane</location>
        <topology evidence="1 9">Single-pass membrane protein</topology>
    </subcellularLocation>
</comment>
<name>C7DIF6_MICA2</name>
<sequence>MSVFVIGNITDWVVLALVAIILFGGSKKIPELARSLGRAMGEFKKGQKEIEKEIASETKLEAEAAKVPEQ</sequence>
<keyword evidence="11" id="KW-1185">Reference proteome</keyword>
<accession>C7DIF6</accession>
<organism evidence="10 11">
    <name type="scientific">Candidatus Micrarchaeum acidiphilum ARMAN-2</name>
    <dbReference type="NCBI Taxonomy" id="425595"/>
    <lineage>
        <taxon>Archaea</taxon>
        <taxon>Candidatus Micrarchaeota</taxon>
        <taxon>Candidatus Micrarchaeia</taxon>
        <taxon>Candidatus Micrarchaeales</taxon>
        <taxon>Candidatus Micrarchaeaceae</taxon>
        <taxon>Candidatus Micrarchaeum</taxon>
    </lineage>
</organism>
<dbReference type="Pfam" id="PF02416">
    <property type="entry name" value="TatA_B_E"/>
    <property type="match status" value="1"/>
</dbReference>
<dbReference type="HAMAP" id="MF_00236">
    <property type="entry name" value="TatA_E"/>
    <property type="match status" value="1"/>
</dbReference>
<dbReference type="InterPro" id="IPR003369">
    <property type="entry name" value="TatA/B/E"/>
</dbReference>
<evidence type="ECO:0000256" key="3">
    <source>
        <dbReference type="ARBA" id="ARBA00022475"/>
    </source>
</evidence>
<evidence type="ECO:0000313" key="10">
    <source>
        <dbReference type="EMBL" id="EET89730.1"/>
    </source>
</evidence>
<evidence type="ECO:0000256" key="6">
    <source>
        <dbReference type="ARBA" id="ARBA00022989"/>
    </source>
</evidence>
<dbReference type="GO" id="GO:0008320">
    <property type="term" value="F:protein transmembrane transporter activity"/>
    <property type="evidence" value="ECO:0007669"/>
    <property type="project" value="UniProtKB-UniRule"/>
</dbReference>
<keyword evidence="8 9" id="KW-0472">Membrane</keyword>
<keyword evidence="6 9" id="KW-1133">Transmembrane helix</keyword>
<dbReference type="InterPro" id="IPR006312">
    <property type="entry name" value="TatA/E"/>
</dbReference>
<keyword evidence="7 9" id="KW-0811">Translocation</keyword>
<gene>
    <name evidence="9" type="primary">tatA</name>
    <name evidence="10" type="ORF">UNLARM2_0848</name>
</gene>
<reference evidence="10 11" key="1">
    <citation type="journal article" date="2009" name="Genome Biol.">
        <title>Community-wide analysis of microbial genome sequence signatures.</title>
        <authorList>
            <person name="Dick G.J."/>
            <person name="Andersson A.F."/>
            <person name="Baker B.J."/>
            <person name="Simmons S.L."/>
            <person name="Thomas B.C."/>
            <person name="Yelton A.P."/>
            <person name="Banfield J.F."/>
        </authorList>
    </citation>
    <scope>NUCLEOTIDE SEQUENCE [LARGE SCALE GENOMIC DNA]</scope>
    <source>
        <strain evidence="10">ARMAN-2</strain>
    </source>
</reference>
<keyword evidence="3 9" id="KW-1003">Cell membrane</keyword>
<keyword evidence="2 9" id="KW-0813">Transport</keyword>
<evidence type="ECO:0000256" key="7">
    <source>
        <dbReference type="ARBA" id="ARBA00023010"/>
    </source>
</evidence>
<evidence type="ECO:0000256" key="2">
    <source>
        <dbReference type="ARBA" id="ARBA00022448"/>
    </source>
</evidence>
<dbReference type="GO" id="GO:0033281">
    <property type="term" value="C:TAT protein transport complex"/>
    <property type="evidence" value="ECO:0007669"/>
    <property type="project" value="UniProtKB-UniRule"/>
</dbReference>
<dbReference type="PANTHER" id="PTHR42982:SF1">
    <property type="entry name" value="SEC-INDEPENDENT PROTEIN TRANSLOCASE PROTEIN TATA"/>
    <property type="match status" value="1"/>
</dbReference>
<evidence type="ECO:0000256" key="1">
    <source>
        <dbReference type="ARBA" id="ARBA00004162"/>
    </source>
</evidence>
<evidence type="ECO:0000256" key="4">
    <source>
        <dbReference type="ARBA" id="ARBA00022692"/>
    </source>
</evidence>
<comment type="subunit">
    <text evidence="9">Forms a complex with TatC.</text>
</comment>
<proteinExistence type="inferred from homology"/>
<keyword evidence="4 9" id="KW-0812">Transmembrane</keyword>
<dbReference type="GO" id="GO:0043953">
    <property type="term" value="P:protein transport by the Tat complex"/>
    <property type="evidence" value="ECO:0007669"/>
    <property type="project" value="UniProtKB-UniRule"/>
</dbReference>
<dbReference type="Proteomes" id="UP000332487">
    <property type="component" value="Unassembled WGS sequence"/>
</dbReference>
<comment type="similarity">
    <text evidence="9">Belongs to the TatA/E family.</text>
</comment>
<dbReference type="AlphaFoldDB" id="C7DIF6"/>
<dbReference type="Gene3D" id="1.20.5.3310">
    <property type="match status" value="1"/>
</dbReference>
<dbReference type="EMBL" id="GG697241">
    <property type="protein sequence ID" value="EET89730.1"/>
    <property type="molecule type" value="Genomic_DNA"/>
</dbReference>
<reference evidence="10 11" key="2">
    <citation type="journal article" date="2010" name="Proc. Natl. Acad. Sci. U.S.A.">
        <title>Enigmatic, ultrasmall, uncultivated Archaea.</title>
        <authorList>
            <person name="Baker B.J."/>
            <person name="Comolli L.R."/>
            <person name="Dick G.J."/>
            <person name="Hauser L.J."/>
            <person name="Hyatt D."/>
            <person name="Dill B.D."/>
            <person name="Land M.L."/>
            <person name="Verberkmoes N.C."/>
            <person name="Hettich R.L."/>
            <person name="Banfield J.F."/>
        </authorList>
    </citation>
    <scope>NUCLEOTIDE SEQUENCE [LARGE SCALE GENOMIC DNA]</scope>
    <source>
        <strain evidence="10">ARMAN-2</strain>
    </source>
</reference>
<keyword evidence="5 9" id="KW-0653">Protein transport</keyword>
<evidence type="ECO:0000313" key="11">
    <source>
        <dbReference type="Proteomes" id="UP000332487"/>
    </source>
</evidence>
<evidence type="ECO:0000256" key="5">
    <source>
        <dbReference type="ARBA" id="ARBA00022927"/>
    </source>
</evidence>
<protein>
    <recommendedName>
        <fullName evidence="9">Sec-independent protein translocase protein TatA</fullName>
    </recommendedName>
</protein>
<evidence type="ECO:0000256" key="9">
    <source>
        <dbReference type="HAMAP-Rule" id="MF_00236"/>
    </source>
</evidence>
<evidence type="ECO:0000256" key="8">
    <source>
        <dbReference type="ARBA" id="ARBA00023136"/>
    </source>
</evidence>